<protein>
    <recommendedName>
        <fullName evidence="2">PH domain-containing protein</fullName>
    </recommendedName>
</protein>
<dbReference type="InterPro" id="IPR011993">
    <property type="entry name" value="PH-like_dom_sf"/>
</dbReference>
<dbReference type="Pfam" id="PF00169">
    <property type="entry name" value="PH"/>
    <property type="match status" value="1"/>
</dbReference>
<dbReference type="HOGENOM" id="CLU_073426_2_0_1"/>
<evidence type="ECO:0000259" key="2">
    <source>
        <dbReference type="PROSITE" id="PS50003"/>
    </source>
</evidence>
<feature type="domain" description="PH" evidence="2">
    <location>
        <begin position="74"/>
        <end position="176"/>
    </location>
</feature>
<accession>T1JLA3</accession>
<dbReference type="SMART" id="SM00233">
    <property type="entry name" value="PH"/>
    <property type="match status" value="1"/>
</dbReference>
<dbReference type="AlphaFoldDB" id="T1JLA3"/>
<keyword evidence="4" id="KW-1185">Reference proteome</keyword>
<dbReference type="PANTHER" id="PTHR12156">
    <property type="entry name" value="PLECKSTRIN HOMOLOGY-LIKE DOMAIN, FAMILY B, MEMBER 3"/>
    <property type="match status" value="1"/>
</dbReference>
<dbReference type="EMBL" id="JH431720">
    <property type="status" value="NOT_ANNOTATED_CDS"/>
    <property type="molecule type" value="Genomic_DNA"/>
</dbReference>
<dbReference type="FunFam" id="2.30.29.30:FF:000006">
    <property type="entry name" value="Pleckstrin homology like domain family B member 1"/>
    <property type="match status" value="1"/>
</dbReference>
<dbReference type="EnsemblMetazoa" id="SMAR014633-RA">
    <property type="protein sequence ID" value="SMAR014633-PA"/>
    <property type="gene ID" value="SMAR014633"/>
</dbReference>
<keyword evidence="1" id="KW-0175">Coiled coil</keyword>
<dbReference type="PANTHER" id="PTHR12156:SF5">
    <property type="entry name" value="FI18040P1"/>
    <property type="match status" value="1"/>
</dbReference>
<dbReference type="InterPro" id="IPR052212">
    <property type="entry name" value="PH-like_domain"/>
</dbReference>
<evidence type="ECO:0000313" key="3">
    <source>
        <dbReference type="EnsemblMetazoa" id="SMAR014633-PA"/>
    </source>
</evidence>
<dbReference type="Proteomes" id="UP000014500">
    <property type="component" value="Unassembled WGS sequence"/>
</dbReference>
<reference evidence="4" key="1">
    <citation type="submission" date="2011-05" db="EMBL/GenBank/DDBJ databases">
        <authorList>
            <person name="Richards S.R."/>
            <person name="Qu J."/>
            <person name="Jiang H."/>
            <person name="Jhangiani S.N."/>
            <person name="Agravi P."/>
            <person name="Goodspeed R."/>
            <person name="Gross S."/>
            <person name="Mandapat C."/>
            <person name="Jackson L."/>
            <person name="Mathew T."/>
            <person name="Pu L."/>
            <person name="Thornton R."/>
            <person name="Saada N."/>
            <person name="Wilczek-Boney K.B."/>
            <person name="Lee S."/>
            <person name="Kovar C."/>
            <person name="Wu Y."/>
            <person name="Scherer S.E."/>
            <person name="Worley K.C."/>
            <person name="Muzny D.M."/>
            <person name="Gibbs R."/>
        </authorList>
    </citation>
    <scope>NUCLEOTIDE SEQUENCE</scope>
    <source>
        <strain evidence="4">Brora</strain>
    </source>
</reference>
<dbReference type="SUPFAM" id="SSF50729">
    <property type="entry name" value="PH domain-like"/>
    <property type="match status" value="1"/>
</dbReference>
<sequence>MHRKEAIKNSLLDECTPLCSAVQGSDIKHRENVSYQQRPLTRYLPVRSGDFNLKQHIESAGHQLDMCQLVHVSRSACRGFLYKLGTKFRTWNKRWFVFDRSQHTLFYYSDKTETSLRGCIYFQRILEVYVDHLHSVRSPNPKLTFCVKTLDRPFYLVAPSPEAMRIWIDVIFTGAEGYQEFQIDT</sequence>
<dbReference type="PROSITE" id="PS50003">
    <property type="entry name" value="PH_DOMAIN"/>
    <property type="match status" value="1"/>
</dbReference>
<name>T1JLA3_STRMM</name>
<dbReference type="eggNOG" id="ENOG502QPZY">
    <property type="taxonomic scope" value="Eukaryota"/>
</dbReference>
<organism evidence="3 4">
    <name type="scientific">Strigamia maritima</name>
    <name type="common">European centipede</name>
    <name type="synonym">Geophilus maritimus</name>
    <dbReference type="NCBI Taxonomy" id="126957"/>
    <lineage>
        <taxon>Eukaryota</taxon>
        <taxon>Metazoa</taxon>
        <taxon>Ecdysozoa</taxon>
        <taxon>Arthropoda</taxon>
        <taxon>Myriapoda</taxon>
        <taxon>Chilopoda</taxon>
        <taxon>Pleurostigmophora</taxon>
        <taxon>Geophilomorpha</taxon>
        <taxon>Linotaeniidae</taxon>
        <taxon>Strigamia</taxon>
    </lineage>
</organism>
<dbReference type="OMA" id="LAYYAXS"/>
<reference evidence="3" key="2">
    <citation type="submission" date="2015-02" db="UniProtKB">
        <authorList>
            <consortium name="EnsemblMetazoa"/>
        </authorList>
    </citation>
    <scope>IDENTIFICATION</scope>
</reference>
<evidence type="ECO:0000256" key="1">
    <source>
        <dbReference type="ARBA" id="ARBA00023054"/>
    </source>
</evidence>
<proteinExistence type="predicted"/>
<dbReference type="PhylomeDB" id="T1JLA3"/>
<dbReference type="STRING" id="126957.T1JLA3"/>
<dbReference type="Gene3D" id="2.30.29.30">
    <property type="entry name" value="Pleckstrin-homology domain (PH domain)/Phosphotyrosine-binding domain (PTB)"/>
    <property type="match status" value="1"/>
</dbReference>
<dbReference type="InterPro" id="IPR001849">
    <property type="entry name" value="PH_domain"/>
</dbReference>
<evidence type="ECO:0000313" key="4">
    <source>
        <dbReference type="Proteomes" id="UP000014500"/>
    </source>
</evidence>